<accession>A0ABT5MVK2</accession>
<dbReference type="Gene3D" id="2.60.40.10">
    <property type="entry name" value="Immunoglobulins"/>
    <property type="match status" value="3"/>
</dbReference>
<gene>
    <name evidence="3" type="ORF">PSQ40_05800</name>
</gene>
<dbReference type="PROSITE" id="PS51695">
    <property type="entry name" value="SEDOLISIN"/>
    <property type="match status" value="1"/>
</dbReference>
<keyword evidence="4" id="KW-1185">Reference proteome</keyword>
<evidence type="ECO:0000256" key="1">
    <source>
        <dbReference type="PROSITE-ProRule" id="PRU01032"/>
    </source>
</evidence>
<proteinExistence type="predicted"/>
<reference evidence="3 4" key="1">
    <citation type="submission" date="2023-02" db="EMBL/GenBank/DDBJ databases">
        <title>Bacterial whole genomic sequence of Curvibacter sp. HBC61.</title>
        <authorList>
            <person name="Le V."/>
            <person name="Ko S.-R."/>
            <person name="Ahn C.-Y."/>
            <person name="Oh H.-M."/>
        </authorList>
    </citation>
    <scope>NUCLEOTIDE SEQUENCE [LARGE SCALE GENOMIC DNA]</scope>
    <source>
        <strain evidence="3 4">HBC61</strain>
    </source>
</reference>
<dbReference type="InterPro" id="IPR013783">
    <property type="entry name" value="Ig-like_fold"/>
</dbReference>
<feature type="binding site" evidence="1">
    <location>
        <position position="488"/>
    </location>
    <ligand>
        <name>Ca(2+)</name>
        <dbReference type="ChEBI" id="CHEBI:29108"/>
    </ligand>
</feature>
<comment type="caution">
    <text evidence="1">Lacks conserved residue(s) required for the propagation of feature annotation.</text>
</comment>
<dbReference type="Gene3D" id="3.40.50.200">
    <property type="entry name" value="Peptidase S8/S53 domain"/>
    <property type="match status" value="1"/>
</dbReference>
<dbReference type="InterPro" id="IPR030400">
    <property type="entry name" value="Sedolisin_dom"/>
</dbReference>
<organism evidence="3 4">
    <name type="scientific">Curvibacter cyanobacteriorum</name>
    <dbReference type="NCBI Taxonomy" id="3026422"/>
    <lineage>
        <taxon>Bacteria</taxon>
        <taxon>Pseudomonadati</taxon>
        <taxon>Pseudomonadota</taxon>
        <taxon>Betaproteobacteria</taxon>
        <taxon>Burkholderiales</taxon>
        <taxon>Comamonadaceae</taxon>
        <taxon>Curvibacter</taxon>
    </lineage>
</organism>
<feature type="domain" description="Peptidase S53" evidence="2">
    <location>
        <begin position="131"/>
        <end position="508"/>
    </location>
</feature>
<feature type="binding site" evidence="1">
    <location>
        <position position="486"/>
    </location>
    <ligand>
        <name>Ca(2+)</name>
        <dbReference type="ChEBI" id="CHEBI:29108"/>
    </ligand>
</feature>
<protein>
    <submittedName>
        <fullName evidence="3">S53 family peptidase</fullName>
    </submittedName>
</protein>
<evidence type="ECO:0000259" key="2">
    <source>
        <dbReference type="PROSITE" id="PS51695"/>
    </source>
</evidence>
<dbReference type="PANTHER" id="PTHR14218">
    <property type="entry name" value="PROTEASE S8 TRIPEPTIDYL PEPTIDASE I CLN2"/>
    <property type="match status" value="1"/>
</dbReference>
<keyword evidence="1" id="KW-0106">Calcium</keyword>
<dbReference type="CDD" id="cd04056">
    <property type="entry name" value="Peptidases_S53"/>
    <property type="match status" value="1"/>
</dbReference>
<dbReference type="InterPro" id="IPR036852">
    <property type="entry name" value="Peptidase_S8/S53_dom_sf"/>
</dbReference>
<feature type="binding site" evidence="1">
    <location>
        <position position="470"/>
    </location>
    <ligand>
        <name>Ca(2+)</name>
        <dbReference type="ChEBI" id="CHEBI:29108"/>
    </ligand>
</feature>
<dbReference type="Proteomes" id="UP001528673">
    <property type="component" value="Unassembled WGS sequence"/>
</dbReference>
<dbReference type="EMBL" id="JAQSIP010000002">
    <property type="protein sequence ID" value="MDD0838080.1"/>
    <property type="molecule type" value="Genomic_DNA"/>
</dbReference>
<evidence type="ECO:0000313" key="4">
    <source>
        <dbReference type="Proteomes" id="UP001528673"/>
    </source>
</evidence>
<comment type="cofactor">
    <cofactor evidence="1">
        <name>Ca(2+)</name>
        <dbReference type="ChEBI" id="CHEBI:29108"/>
    </cofactor>
    <text evidence="1">Binds 1 Ca(2+) ion per subunit.</text>
</comment>
<dbReference type="Pfam" id="PF05345">
    <property type="entry name" value="He_PIG"/>
    <property type="match status" value="2"/>
</dbReference>
<comment type="caution">
    <text evidence="3">The sequence shown here is derived from an EMBL/GenBank/DDBJ whole genome shotgun (WGS) entry which is preliminary data.</text>
</comment>
<name>A0ABT5MVK2_9BURK</name>
<sequence length="770" mass="76751">MSALRWFPLSAVALALLACGGGDGPSIPDSVQPLVASTTTTLTLAAEDLSEEAGALLAQPAFHLAPVLLNTPDDRDAGGYSLSANMVPRQQAVPAELSDLSTRQLTLQGLETAKRQALPADVTRAGTAVSTYTPAQIRAAYGLPALPTPGATLTAAQAAQYGAGQTIYIVDAKHNPNVAAELNAFNQKFGLPTCSTKAIAVTASLPLPAASATGCELSVVYNTAAGGMTATAPAYDAGWATEIALDVQWAHALAPLARIVVIESVDASLTQLLGGIKLANAMGPGIVSMSFGANEGNWSASVEATFTHPKMSYLAAAGDSGTAVLWPAVSPNVLAVGGTSLSYSGTGARSEVTWSGTGGGTSRYTAKPAYQTTAVPGLGNVARRTGPDVAMNADPSTGQYVAVMTPGSSAVSWVSAGGTSLSTPQWAGLLAVANAQRAQSAKAPLGGPHSVLYGQISTVPGNYAGAFADITKGSNGSCSTCTARVGFDPMTGLGTPNGSNLLAQLSGAAVPAVAPVVTAASIKGVSGTALSFTASVTASNPVTYSLSGSPAGMAISSAGVVTWASPQVGTYNVTVTAKDTANGLSGQGLYTVTIAAPTPPTVGGVTITGQPGVALSFNVNYSAANPVTYSLTGAPAGMTINSAGTVSWPSPVLGSYNVTVTVKDSKTGLTGQGVYVVKIAKNGPVITAAAMTGVAGKALRGTITIADPGASWISVSISGVPLGMGFSMSGLIITANWPSPVTGNYSLKVTVVDNRGLTATQSIPVTITAK</sequence>
<keyword evidence="1" id="KW-0479">Metal-binding</keyword>
<dbReference type="InterPro" id="IPR050819">
    <property type="entry name" value="Tripeptidyl-peptidase_I"/>
</dbReference>
<evidence type="ECO:0000313" key="3">
    <source>
        <dbReference type="EMBL" id="MDD0838080.1"/>
    </source>
</evidence>
<feature type="binding site" evidence="1">
    <location>
        <position position="469"/>
    </location>
    <ligand>
        <name>Ca(2+)</name>
        <dbReference type="ChEBI" id="CHEBI:29108"/>
    </ligand>
</feature>
<dbReference type="SUPFAM" id="SSF52743">
    <property type="entry name" value="Subtilisin-like"/>
    <property type="match status" value="1"/>
</dbReference>
<dbReference type="PANTHER" id="PTHR14218:SF15">
    <property type="entry name" value="TRIPEPTIDYL-PEPTIDASE 1"/>
    <property type="match status" value="1"/>
</dbReference>
<dbReference type="PROSITE" id="PS51257">
    <property type="entry name" value="PROKAR_LIPOPROTEIN"/>
    <property type="match status" value="1"/>
</dbReference>